<dbReference type="Gene3D" id="3.40.50.10170">
    <property type="match status" value="1"/>
</dbReference>
<reference evidence="3" key="1">
    <citation type="journal article" date="2019" name="Int. J. Syst. Evol. Microbiol.">
        <title>The Global Catalogue of Microorganisms (GCM) 10K type strain sequencing project: providing services to taxonomists for standard genome sequencing and annotation.</title>
        <authorList>
            <consortium name="The Broad Institute Genomics Platform"/>
            <consortium name="The Broad Institute Genome Sequencing Center for Infectious Disease"/>
            <person name="Wu L."/>
            <person name="Ma J."/>
        </authorList>
    </citation>
    <scope>NUCLEOTIDE SEQUENCE [LARGE SCALE GENOMIC DNA]</scope>
    <source>
        <strain evidence="3">CCUG 56607</strain>
    </source>
</reference>
<evidence type="ECO:0000256" key="1">
    <source>
        <dbReference type="ARBA" id="ARBA00023121"/>
    </source>
</evidence>
<keyword evidence="3" id="KW-1185">Reference proteome</keyword>
<keyword evidence="1" id="KW-0446">Lipid-binding</keyword>
<dbReference type="EMBL" id="JBHTKL010000002">
    <property type="protein sequence ID" value="MFD1019315.1"/>
    <property type="molecule type" value="Genomic_DNA"/>
</dbReference>
<dbReference type="Proteomes" id="UP001596990">
    <property type="component" value="Unassembled WGS sequence"/>
</dbReference>
<organism evidence="2 3">
    <name type="scientific">Thalassobacillus hwangdonensis</name>
    <dbReference type="NCBI Taxonomy" id="546108"/>
    <lineage>
        <taxon>Bacteria</taxon>
        <taxon>Bacillati</taxon>
        <taxon>Bacillota</taxon>
        <taxon>Bacilli</taxon>
        <taxon>Bacillales</taxon>
        <taxon>Bacillaceae</taxon>
        <taxon>Thalassobacillus</taxon>
    </lineage>
</organism>
<dbReference type="PANTHER" id="PTHR33434:SF2">
    <property type="entry name" value="FATTY ACID-BINDING PROTEIN TM_1468"/>
    <property type="match status" value="1"/>
</dbReference>
<dbReference type="Gene3D" id="3.30.1180.10">
    <property type="match status" value="1"/>
</dbReference>
<proteinExistence type="predicted"/>
<name>A0ABW3L269_9BACI</name>
<dbReference type="InterPro" id="IPR050270">
    <property type="entry name" value="DegV_domain_contain"/>
</dbReference>
<dbReference type="RefSeq" id="WP_386058958.1">
    <property type="nucleotide sequence ID" value="NZ_JBHTKL010000002.1"/>
</dbReference>
<sequence>MTIQLIIDGGADVPKEMMDKYGVLSVALNLHFDDEQLKTDNLDLPTFYDKLKRSSSLPRSSAPSPYDFYEVYKKVDPEKPILVLAISGGVSSTYDSAVMGADMLLEEEPDRKIKVINTKTASCGIALLIHEATTRMEEGYEWNQLVTHMENRAEKVTTLFVLKTLENLIKGGRLDRVKGAIAKTMNIKLILRASLEEGKIEVSEKVRGNKKAIRRFIEQVGEYASNLEDQVIAMSHVNSAERGRTILNDIKEKYKFKDSLFVEMGPLIATYTGESAIVIAFFRD</sequence>
<dbReference type="PANTHER" id="PTHR33434">
    <property type="entry name" value="DEGV DOMAIN-CONTAINING PROTEIN DR_1986-RELATED"/>
    <property type="match status" value="1"/>
</dbReference>
<gene>
    <name evidence="2" type="ORF">ACFQ2J_08915</name>
</gene>
<dbReference type="NCBIfam" id="TIGR00762">
    <property type="entry name" value="DegV"/>
    <property type="match status" value="1"/>
</dbReference>
<dbReference type="InterPro" id="IPR003797">
    <property type="entry name" value="DegV"/>
</dbReference>
<protein>
    <submittedName>
        <fullName evidence="2">DegV family protein</fullName>
    </submittedName>
</protein>
<dbReference type="PROSITE" id="PS51482">
    <property type="entry name" value="DEGV"/>
    <property type="match status" value="1"/>
</dbReference>
<dbReference type="SUPFAM" id="SSF82549">
    <property type="entry name" value="DAK1/DegV-like"/>
    <property type="match status" value="1"/>
</dbReference>
<dbReference type="Pfam" id="PF02645">
    <property type="entry name" value="DegV"/>
    <property type="match status" value="1"/>
</dbReference>
<evidence type="ECO:0000313" key="3">
    <source>
        <dbReference type="Proteomes" id="UP001596990"/>
    </source>
</evidence>
<comment type="caution">
    <text evidence="2">The sequence shown here is derived from an EMBL/GenBank/DDBJ whole genome shotgun (WGS) entry which is preliminary data.</text>
</comment>
<dbReference type="InterPro" id="IPR043168">
    <property type="entry name" value="DegV_C"/>
</dbReference>
<accession>A0ABW3L269</accession>
<evidence type="ECO:0000313" key="2">
    <source>
        <dbReference type="EMBL" id="MFD1019315.1"/>
    </source>
</evidence>